<dbReference type="EC" id="1.14.11.-" evidence="7"/>
<dbReference type="PROSITE" id="PS51471">
    <property type="entry name" value="FE2OG_OXY"/>
    <property type="match status" value="1"/>
</dbReference>
<reference evidence="7" key="1">
    <citation type="submission" date="2014-07" db="EMBL/GenBank/DDBJ databases">
        <title>Identification of a novel salt tolerance gene in wild soybean by whole-genome sequencing.</title>
        <authorList>
            <person name="Lam H.-M."/>
            <person name="Qi X."/>
            <person name="Li M.-W."/>
            <person name="Liu X."/>
            <person name="Xie M."/>
            <person name="Ni M."/>
            <person name="Xu X."/>
        </authorList>
    </citation>
    <scope>NUCLEOTIDE SEQUENCE [LARGE SCALE GENOMIC DNA]</scope>
    <source>
        <tissue evidence="7">Root</tissue>
    </source>
</reference>
<dbReference type="PANTHER" id="PTHR10209">
    <property type="entry name" value="OXIDOREDUCTASE, 2OG-FE II OXYGENASE FAMILY PROTEIN"/>
    <property type="match status" value="1"/>
</dbReference>
<gene>
    <name evidence="7" type="ORF">glysoja_041880</name>
</gene>
<dbReference type="SUPFAM" id="SSF51197">
    <property type="entry name" value="Clavaminate synthase-like"/>
    <property type="match status" value="1"/>
</dbReference>
<sequence length="309" mass="35485">LHHQPEKFEKASNIGNTSHIIPIIDLAIINKDPSNRLGLVDIVKKTSETWGFFPVVNHDIPLSVLVEMKNGVKWFHEMDTEAKKQFYSRDRSKSFLYKSNFDLYGSQPSINWRDSFWYLYYPDAPKPEEIPVVCRDILLKYRKHIMKLGILLLELFSEALGLSPNYLKDIGCAEGLFALCHYYPSCPEPDLTTGTTMHSDNDFFTVLLQDHIDGLQVRYEDKWIDIPPFITNDRLKSAEHRVIVNHVGPRISVACFFSPSAKASLKFCGPVKELLSEENPPKFRNTGDYEAYYFAKGLDGTSALTHYRI</sequence>
<dbReference type="GO" id="GO:0051213">
    <property type="term" value="F:dioxygenase activity"/>
    <property type="evidence" value="ECO:0007669"/>
    <property type="project" value="UniProtKB-ARBA"/>
</dbReference>
<dbReference type="Pfam" id="PF14226">
    <property type="entry name" value="DIOX_N"/>
    <property type="match status" value="1"/>
</dbReference>
<dbReference type="InterPro" id="IPR005123">
    <property type="entry name" value="Oxoglu/Fe-dep_dioxygenase_dom"/>
</dbReference>
<name>A0A0B2PP72_GLYSO</name>
<organism evidence="7">
    <name type="scientific">Glycine soja</name>
    <name type="common">Wild soybean</name>
    <dbReference type="NCBI Taxonomy" id="3848"/>
    <lineage>
        <taxon>Eukaryota</taxon>
        <taxon>Viridiplantae</taxon>
        <taxon>Streptophyta</taxon>
        <taxon>Embryophyta</taxon>
        <taxon>Tracheophyta</taxon>
        <taxon>Spermatophyta</taxon>
        <taxon>Magnoliopsida</taxon>
        <taxon>eudicotyledons</taxon>
        <taxon>Gunneridae</taxon>
        <taxon>Pentapetalae</taxon>
        <taxon>rosids</taxon>
        <taxon>fabids</taxon>
        <taxon>Fabales</taxon>
        <taxon>Fabaceae</taxon>
        <taxon>Papilionoideae</taxon>
        <taxon>50 kb inversion clade</taxon>
        <taxon>NPAAA clade</taxon>
        <taxon>indigoferoid/millettioid clade</taxon>
        <taxon>Phaseoleae</taxon>
        <taxon>Glycine</taxon>
        <taxon>Glycine subgen. Soja</taxon>
    </lineage>
</organism>
<evidence type="ECO:0000256" key="5">
    <source>
        <dbReference type="RuleBase" id="RU003682"/>
    </source>
</evidence>
<keyword evidence="3 5" id="KW-0560">Oxidoreductase</keyword>
<evidence type="ECO:0000256" key="1">
    <source>
        <dbReference type="ARBA" id="ARBA00008056"/>
    </source>
</evidence>
<evidence type="ECO:0000256" key="2">
    <source>
        <dbReference type="ARBA" id="ARBA00022723"/>
    </source>
</evidence>
<dbReference type="PANTHER" id="PTHR10209:SF846">
    <property type="entry name" value="OXYGENASE FAMILY OXIDOREDUCTASE, PUTATIVE-RELATED"/>
    <property type="match status" value="1"/>
</dbReference>
<dbReference type="InterPro" id="IPR044861">
    <property type="entry name" value="IPNS-like_FE2OG_OXY"/>
</dbReference>
<comment type="similarity">
    <text evidence="1 5">Belongs to the iron/ascorbate-dependent oxidoreductase family.</text>
</comment>
<feature type="domain" description="Fe2OG dioxygenase" evidence="6">
    <location>
        <begin position="172"/>
        <end position="259"/>
    </location>
</feature>
<keyword evidence="2 5" id="KW-0479">Metal-binding</keyword>
<dbReference type="AlphaFoldDB" id="A0A0B2PP72"/>
<evidence type="ECO:0000256" key="3">
    <source>
        <dbReference type="ARBA" id="ARBA00023002"/>
    </source>
</evidence>
<proteinExistence type="inferred from homology"/>
<dbReference type="InterPro" id="IPR027443">
    <property type="entry name" value="IPNS-like_sf"/>
</dbReference>
<dbReference type="Gene3D" id="2.60.120.330">
    <property type="entry name" value="B-lactam Antibiotic, Isopenicillin N Synthase, Chain"/>
    <property type="match status" value="1"/>
</dbReference>
<dbReference type="GO" id="GO:0046872">
    <property type="term" value="F:metal ion binding"/>
    <property type="evidence" value="ECO:0007669"/>
    <property type="project" value="UniProtKB-KW"/>
</dbReference>
<feature type="non-terminal residue" evidence="7">
    <location>
        <position position="1"/>
    </location>
</feature>
<protein>
    <submittedName>
        <fullName evidence="7">1-aminocyclopropane-1-carboxylate oxidase like 12</fullName>
        <ecNumber evidence="7">1.14.11.-</ecNumber>
    </submittedName>
</protein>
<dbReference type="InterPro" id="IPR026992">
    <property type="entry name" value="DIOX_N"/>
</dbReference>
<evidence type="ECO:0000256" key="4">
    <source>
        <dbReference type="ARBA" id="ARBA00023004"/>
    </source>
</evidence>
<evidence type="ECO:0000259" key="6">
    <source>
        <dbReference type="PROSITE" id="PS51471"/>
    </source>
</evidence>
<dbReference type="Proteomes" id="UP000053555">
    <property type="component" value="Unassembled WGS sequence"/>
</dbReference>
<evidence type="ECO:0000313" key="7">
    <source>
        <dbReference type="EMBL" id="KHN10895.1"/>
    </source>
</evidence>
<keyword evidence="4 5" id="KW-0408">Iron</keyword>
<accession>A0A0B2PP72</accession>
<dbReference type="EMBL" id="KN664095">
    <property type="protein sequence ID" value="KHN10895.1"/>
    <property type="molecule type" value="Genomic_DNA"/>
</dbReference>
<dbReference type="Pfam" id="PF03171">
    <property type="entry name" value="2OG-FeII_Oxy"/>
    <property type="match status" value="1"/>
</dbReference>